<accession>A0ABD4SZT5</accession>
<evidence type="ECO:0000313" key="2">
    <source>
        <dbReference type="EMBL" id="MCM1981671.1"/>
    </source>
</evidence>
<keyword evidence="3" id="KW-1185">Reference proteome</keyword>
<keyword evidence="1" id="KW-0472">Membrane</keyword>
<evidence type="ECO:0000313" key="3">
    <source>
        <dbReference type="Proteomes" id="UP000031561"/>
    </source>
</evidence>
<dbReference type="EMBL" id="JTHE03000015">
    <property type="protein sequence ID" value="MCM1981671.1"/>
    <property type="molecule type" value="Genomic_DNA"/>
</dbReference>
<evidence type="ECO:0000256" key="1">
    <source>
        <dbReference type="SAM" id="Phobius"/>
    </source>
</evidence>
<reference evidence="2 3" key="1">
    <citation type="journal article" date="2015" name="Genome Announc.">
        <title>Draft Genome Sequence of Filamentous Marine Cyanobacterium Lyngbya confervoides Strain BDU141951.</title>
        <authorList>
            <person name="Chandrababunaidu M.M."/>
            <person name="Sen D."/>
            <person name="Tripathy S."/>
        </authorList>
    </citation>
    <scope>NUCLEOTIDE SEQUENCE [LARGE SCALE GENOMIC DNA]</scope>
    <source>
        <strain evidence="2 3">BDU141951</strain>
    </source>
</reference>
<protein>
    <submittedName>
        <fullName evidence="2">Exopolysaccharide biosynthesis protein</fullName>
    </submittedName>
</protein>
<dbReference type="InterPro" id="IPR010331">
    <property type="entry name" value="ExoD"/>
</dbReference>
<name>A0ABD4SZT5_9CYAN</name>
<dbReference type="Proteomes" id="UP000031561">
    <property type="component" value="Unassembled WGS sequence"/>
</dbReference>
<organism evidence="2 3">
    <name type="scientific">Lyngbya confervoides BDU141951</name>
    <dbReference type="NCBI Taxonomy" id="1574623"/>
    <lineage>
        <taxon>Bacteria</taxon>
        <taxon>Bacillati</taxon>
        <taxon>Cyanobacteriota</taxon>
        <taxon>Cyanophyceae</taxon>
        <taxon>Oscillatoriophycideae</taxon>
        <taxon>Oscillatoriales</taxon>
        <taxon>Microcoleaceae</taxon>
        <taxon>Lyngbya</taxon>
    </lineage>
</organism>
<dbReference type="RefSeq" id="WP_236096041.1">
    <property type="nucleotide sequence ID" value="NZ_JTHE03000015.1"/>
</dbReference>
<feature type="transmembrane region" description="Helical" evidence="1">
    <location>
        <begin position="189"/>
        <end position="216"/>
    </location>
</feature>
<keyword evidence="1" id="KW-0812">Transmembrane</keyword>
<dbReference type="AlphaFoldDB" id="A0ABD4SZT5"/>
<dbReference type="PANTHER" id="PTHR41795">
    <property type="entry name" value="EXOPOLYSACCHARIDE SYNTHESIS PROTEIN"/>
    <property type="match status" value="1"/>
</dbReference>
<feature type="transmembrane region" description="Helical" evidence="1">
    <location>
        <begin position="222"/>
        <end position="247"/>
    </location>
</feature>
<sequence length="258" mass="28807">MAVSPLGPPLEPGAFKQLLAPSFPGSRLGDRIIRMLRWWPQRPPTFLLNGEIALTFSAHPKFSQDLRNLLRRLADRPLTLGDLVTETADRGVVLMIGLLVLPFLLPMPPGLTTILGGGSLLLSLQLIFGKNVPWLPPRIARFRFPQRLAKQVLNNLHRFTRLLETHTRPRWLSLAQHPLAQRINGLCMAWLALLLMSPVPFTNPIPTVGILLFVVAMLERDGLLLCIAYGMTGLITAMVGIIAFLVWQSPDWLPQIFS</sequence>
<dbReference type="Pfam" id="PF06055">
    <property type="entry name" value="ExoD"/>
    <property type="match status" value="1"/>
</dbReference>
<keyword evidence="1" id="KW-1133">Transmembrane helix</keyword>
<comment type="caution">
    <text evidence="2">The sequence shown here is derived from an EMBL/GenBank/DDBJ whole genome shotgun (WGS) entry which is preliminary data.</text>
</comment>
<gene>
    <name evidence="2" type="ORF">QQ91_0002345</name>
</gene>
<proteinExistence type="predicted"/>
<dbReference type="PANTHER" id="PTHR41795:SF1">
    <property type="entry name" value="EXOPOLYSACCHARIDE SYNTHESIS PROTEIN"/>
    <property type="match status" value="1"/>
</dbReference>